<dbReference type="GO" id="GO:0006414">
    <property type="term" value="P:translational elongation"/>
    <property type="evidence" value="ECO:0007669"/>
    <property type="project" value="InterPro"/>
</dbReference>
<dbReference type="Ensembl" id="ENSNNAT00000012783.1">
    <property type="protein sequence ID" value="ENSNNAP00000012214.1"/>
    <property type="gene ID" value="ENSNNAG00000008238.1"/>
</dbReference>
<dbReference type="CDD" id="cd05831">
    <property type="entry name" value="Ribosomal_P1"/>
    <property type="match status" value="1"/>
</dbReference>
<evidence type="ECO:0000256" key="6">
    <source>
        <dbReference type="ARBA" id="ARBA00041116"/>
    </source>
</evidence>
<organism evidence="9 10">
    <name type="scientific">Naja naja</name>
    <name type="common">Indian cobra</name>
    <dbReference type="NCBI Taxonomy" id="35670"/>
    <lineage>
        <taxon>Eukaryota</taxon>
        <taxon>Metazoa</taxon>
        <taxon>Chordata</taxon>
        <taxon>Craniata</taxon>
        <taxon>Vertebrata</taxon>
        <taxon>Euteleostomi</taxon>
        <taxon>Lepidosauria</taxon>
        <taxon>Squamata</taxon>
        <taxon>Bifurcata</taxon>
        <taxon>Unidentata</taxon>
        <taxon>Episquamata</taxon>
        <taxon>Toxicofera</taxon>
        <taxon>Serpentes</taxon>
        <taxon>Colubroidea</taxon>
        <taxon>Elapidae</taxon>
        <taxon>Elapinae</taxon>
        <taxon>Naja</taxon>
    </lineage>
</organism>
<dbReference type="GeneTree" id="ENSGT00550000074698"/>
<dbReference type="Proteomes" id="UP000694559">
    <property type="component" value="Unplaced"/>
</dbReference>
<comment type="similarity">
    <text evidence="2">Belongs to the eukaryotic ribosomal protein P1/P2 family.</text>
</comment>
<dbReference type="GO" id="GO:0022625">
    <property type="term" value="C:cytosolic large ribosomal subunit"/>
    <property type="evidence" value="ECO:0007669"/>
    <property type="project" value="Ensembl"/>
</dbReference>
<reference evidence="9" key="2">
    <citation type="submission" date="2025-09" db="UniProtKB">
        <authorList>
            <consortium name="Ensembl"/>
        </authorList>
    </citation>
    <scope>IDENTIFICATION</scope>
</reference>
<evidence type="ECO:0000256" key="7">
    <source>
        <dbReference type="ARBA" id="ARBA00042918"/>
    </source>
</evidence>
<comment type="subunit">
    <text evidence="5">Heterodimer with RPLP2 at the lateral ribosomal stalk of the large ribosomal subunit.</text>
</comment>
<dbReference type="OrthoDB" id="2194681at2759"/>
<gene>
    <name evidence="9" type="primary">RPLP1</name>
</gene>
<evidence type="ECO:0000313" key="10">
    <source>
        <dbReference type="Proteomes" id="UP000694559"/>
    </source>
</evidence>
<dbReference type="HAMAP" id="MF_01478">
    <property type="entry name" value="Ribosomal_L12_arch"/>
    <property type="match status" value="1"/>
</dbReference>
<evidence type="ECO:0000313" key="9">
    <source>
        <dbReference type="Ensembl" id="ENSNNAP00000012214.1"/>
    </source>
</evidence>
<dbReference type="GO" id="GO:0030295">
    <property type="term" value="F:protein kinase activator activity"/>
    <property type="evidence" value="ECO:0007669"/>
    <property type="project" value="TreeGrafter"/>
</dbReference>
<feature type="region of interest" description="Disordered" evidence="8">
    <location>
        <begin position="74"/>
        <end position="117"/>
    </location>
</feature>
<reference evidence="9" key="1">
    <citation type="submission" date="2025-08" db="UniProtKB">
        <authorList>
            <consortium name="Ensembl"/>
        </authorList>
    </citation>
    <scope>IDENTIFICATION</scope>
</reference>
<evidence type="ECO:0000256" key="3">
    <source>
        <dbReference type="ARBA" id="ARBA00022980"/>
    </source>
</evidence>
<dbReference type="GO" id="GO:0002181">
    <property type="term" value="P:cytoplasmic translation"/>
    <property type="evidence" value="ECO:0007669"/>
    <property type="project" value="TreeGrafter"/>
</dbReference>
<dbReference type="PANTHER" id="PTHR45696">
    <property type="entry name" value="60S ACIDIC RIBOSOMAL PROTEIN P1"/>
    <property type="match status" value="1"/>
</dbReference>
<dbReference type="PANTHER" id="PTHR45696:SF10">
    <property type="entry name" value="LARGE RIBOSOMAL SUBUNIT PROTEIN P1"/>
    <property type="match status" value="1"/>
</dbReference>
<keyword evidence="3" id="KW-0689">Ribosomal protein</keyword>
<dbReference type="InterPro" id="IPR027534">
    <property type="entry name" value="Ribosomal_P1/P2"/>
</dbReference>
<dbReference type="InterPro" id="IPR038716">
    <property type="entry name" value="P1/P2_N_sf"/>
</dbReference>
<evidence type="ECO:0000256" key="5">
    <source>
        <dbReference type="ARBA" id="ARBA00038554"/>
    </source>
</evidence>
<dbReference type="GO" id="GO:0043021">
    <property type="term" value="F:ribonucleoprotein complex binding"/>
    <property type="evidence" value="ECO:0007669"/>
    <property type="project" value="TreeGrafter"/>
</dbReference>
<keyword evidence="4" id="KW-0687">Ribonucleoprotein</keyword>
<evidence type="ECO:0000256" key="8">
    <source>
        <dbReference type="SAM" id="MobiDB-lite"/>
    </source>
</evidence>
<dbReference type="Gene3D" id="1.10.10.1410">
    <property type="match status" value="1"/>
</dbReference>
<evidence type="ECO:0000256" key="2">
    <source>
        <dbReference type="ARBA" id="ARBA00005436"/>
    </source>
</evidence>
<comment type="function">
    <text evidence="1">Plays an important role in the elongation step of protein synthesis.</text>
</comment>
<feature type="compositionally biased region" description="Basic and acidic residues" evidence="8">
    <location>
        <begin position="92"/>
        <end position="103"/>
    </location>
</feature>
<name>A0A8C6XC68_NAJNA</name>
<accession>A0A8C6XC68</accession>
<protein>
    <recommendedName>
        <fullName evidence="6">Large ribosomal subunit protein P1</fullName>
    </recommendedName>
    <alternativeName>
        <fullName evidence="7">60S acidic ribosomal protein P1</fullName>
    </alternativeName>
</protein>
<dbReference type="FunFam" id="1.10.10.1410:FF:000001">
    <property type="entry name" value="60S acidic ribosomal protein P1"/>
    <property type="match status" value="1"/>
</dbReference>
<proteinExistence type="inferred from homology"/>
<dbReference type="Pfam" id="PF00428">
    <property type="entry name" value="Ribosomal_60s"/>
    <property type="match status" value="1"/>
</dbReference>
<evidence type="ECO:0000256" key="1">
    <source>
        <dbReference type="ARBA" id="ARBA00003362"/>
    </source>
</evidence>
<sequence>MTTFKRKNIFRVIIFMQQLAFWQIASKQEDKINALIKAAGVNVEPFWPGLFAKALTNIDIGSLICNVGVGGGAPAASAPTGGGTPAGGAAPAEEKKEEEKKEESEESDDDMGFGLFD</sequence>
<dbReference type="GO" id="GO:0003735">
    <property type="term" value="F:structural constituent of ribosome"/>
    <property type="evidence" value="ECO:0007669"/>
    <property type="project" value="Ensembl"/>
</dbReference>
<evidence type="ECO:0000256" key="4">
    <source>
        <dbReference type="ARBA" id="ARBA00023274"/>
    </source>
</evidence>
<dbReference type="AlphaFoldDB" id="A0A8C6XC68"/>
<keyword evidence="10" id="KW-1185">Reference proteome</keyword>